<name>A0A423VMI1_9PEZI</name>
<gene>
    <name evidence="1" type="ORF">VPNG_09655</name>
</gene>
<evidence type="ECO:0008006" key="3">
    <source>
        <dbReference type="Google" id="ProtNLM"/>
    </source>
</evidence>
<dbReference type="InterPro" id="IPR038883">
    <property type="entry name" value="AN11006-like"/>
</dbReference>
<dbReference type="Proteomes" id="UP000285146">
    <property type="component" value="Unassembled WGS sequence"/>
</dbReference>
<dbReference type="InParanoid" id="A0A423VMI1"/>
<accession>A0A423VMI1</accession>
<reference evidence="1 2" key="1">
    <citation type="submission" date="2015-09" db="EMBL/GenBank/DDBJ databases">
        <title>Host preference determinants of Valsa canker pathogens revealed by comparative genomics.</title>
        <authorList>
            <person name="Yin Z."/>
            <person name="Huang L."/>
        </authorList>
    </citation>
    <scope>NUCLEOTIDE SEQUENCE [LARGE SCALE GENOMIC DNA]</scope>
    <source>
        <strain evidence="1 2">SXYLt</strain>
    </source>
</reference>
<dbReference type="PANTHER" id="PTHR42085:SF2">
    <property type="entry name" value="F-BOX DOMAIN-CONTAINING PROTEIN"/>
    <property type="match status" value="1"/>
</dbReference>
<keyword evidence="2" id="KW-1185">Reference proteome</keyword>
<dbReference type="AlphaFoldDB" id="A0A423VMI1"/>
<dbReference type="EMBL" id="LKEB01000086">
    <property type="protein sequence ID" value="ROV92232.1"/>
    <property type="molecule type" value="Genomic_DNA"/>
</dbReference>
<evidence type="ECO:0000313" key="2">
    <source>
        <dbReference type="Proteomes" id="UP000285146"/>
    </source>
</evidence>
<proteinExistence type="predicted"/>
<sequence length="208" mass="23336">MADDGCEEKPFPFLSLPVELRNKIYRVYLDDDDDDLYGLYELRKPRPALLHVNKQLRAETLPIYFGGGPWCLSIAGIDDHPEDWGAFIKMKEGFTTGPTGQPGASSLSYITRLQVTYDYYHGCPVGFQMDNNGSFDDYDEDYADLQCSHDLDWTDMGAVQDALAATVTKAGEAMEIGDIGKQSAELGQLLWFFGKECPRAAKHTRIIF</sequence>
<organism evidence="1 2">
    <name type="scientific">Cytospora leucostoma</name>
    <dbReference type="NCBI Taxonomy" id="1230097"/>
    <lineage>
        <taxon>Eukaryota</taxon>
        <taxon>Fungi</taxon>
        <taxon>Dikarya</taxon>
        <taxon>Ascomycota</taxon>
        <taxon>Pezizomycotina</taxon>
        <taxon>Sordariomycetes</taxon>
        <taxon>Sordariomycetidae</taxon>
        <taxon>Diaporthales</taxon>
        <taxon>Cytosporaceae</taxon>
        <taxon>Cytospora</taxon>
    </lineage>
</organism>
<dbReference type="PANTHER" id="PTHR42085">
    <property type="entry name" value="F-BOX DOMAIN-CONTAINING PROTEIN"/>
    <property type="match status" value="1"/>
</dbReference>
<comment type="caution">
    <text evidence="1">The sequence shown here is derived from an EMBL/GenBank/DDBJ whole genome shotgun (WGS) entry which is preliminary data.</text>
</comment>
<protein>
    <recommendedName>
        <fullName evidence="3">F-box domain-containing protein</fullName>
    </recommendedName>
</protein>
<evidence type="ECO:0000313" key="1">
    <source>
        <dbReference type="EMBL" id="ROV92232.1"/>
    </source>
</evidence>
<dbReference type="OrthoDB" id="5245408at2759"/>